<feature type="transmembrane region" description="Helical" evidence="7">
    <location>
        <begin position="35"/>
        <end position="53"/>
    </location>
</feature>
<feature type="transmembrane region" description="Helical" evidence="7">
    <location>
        <begin position="393"/>
        <end position="410"/>
    </location>
</feature>
<evidence type="ECO:0000313" key="9">
    <source>
        <dbReference type="Proteomes" id="UP001162881"/>
    </source>
</evidence>
<protein>
    <submittedName>
        <fullName evidence="8">FUSC family protein</fullName>
    </submittedName>
</protein>
<evidence type="ECO:0000313" key="8">
    <source>
        <dbReference type="EMBL" id="MCJ2182966.1"/>
    </source>
</evidence>
<organism evidence="8 9">
    <name type="scientific">Novosphingobium organovorum</name>
    <dbReference type="NCBI Taxonomy" id="2930092"/>
    <lineage>
        <taxon>Bacteria</taxon>
        <taxon>Pseudomonadati</taxon>
        <taxon>Pseudomonadota</taxon>
        <taxon>Alphaproteobacteria</taxon>
        <taxon>Sphingomonadales</taxon>
        <taxon>Sphingomonadaceae</taxon>
        <taxon>Novosphingobium</taxon>
    </lineage>
</organism>
<dbReference type="InterPro" id="IPR006726">
    <property type="entry name" value="PHBA_efflux_AaeB/fusaric-R"/>
</dbReference>
<keyword evidence="2" id="KW-0813">Transport</keyword>
<evidence type="ECO:0000256" key="7">
    <source>
        <dbReference type="SAM" id="Phobius"/>
    </source>
</evidence>
<proteinExistence type="predicted"/>
<dbReference type="Proteomes" id="UP001162881">
    <property type="component" value="Unassembled WGS sequence"/>
</dbReference>
<feature type="transmembrane region" description="Helical" evidence="7">
    <location>
        <begin position="108"/>
        <end position="125"/>
    </location>
</feature>
<evidence type="ECO:0000256" key="3">
    <source>
        <dbReference type="ARBA" id="ARBA00022475"/>
    </source>
</evidence>
<keyword evidence="6 7" id="KW-0472">Membrane</keyword>
<comment type="caution">
    <text evidence="8">The sequence shown here is derived from an EMBL/GenBank/DDBJ whole genome shotgun (WGS) entry which is preliminary data.</text>
</comment>
<feature type="transmembrane region" description="Helical" evidence="7">
    <location>
        <begin position="7"/>
        <end position="29"/>
    </location>
</feature>
<keyword evidence="3" id="KW-1003">Cell membrane</keyword>
<dbReference type="Pfam" id="PF04632">
    <property type="entry name" value="FUSC"/>
    <property type="match status" value="1"/>
</dbReference>
<feature type="transmembrane region" description="Helical" evidence="7">
    <location>
        <begin position="417"/>
        <end position="439"/>
    </location>
</feature>
<dbReference type="RefSeq" id="WP_244019986.1">
    <property type="nucleotide sequence ID" value="NZ_JALHLF010000031.1"/>
</dbReference>
<evidence type="ECO:0000256" key="4">
    <source>
        <dbReference type="ARBA" id="ARBA00022692"/>
    </source>
</evidence>
<comment type="subcellular location">
    <subcellularLocation>
        <location evidence="1">Cell membrane</location>
        <topology evidence="1">Multi-pass membrane protein</topology>
    </subcellularLocation>
</comment>
<accession>A0ABT0BD31</accession>
<evidence type="ECO:0000256" key="2">
    <source>
        <dbReference type="ARBA" id="ARBA00022448"/>
    </source>
</evidence>
<feature type="transmembrane region" description="Helical" evidence="7">
    <location>
        <begin position="445"/>
        <end position="464"/>
    </location>
</feature>
<keyword evidence="4 7" id="KW-0812">Transmembrane</keyword>
<evidence type="ECO:0000256" key="6">
    <source>
        <dbReference type="ARBA" id="ARBA00023136"/>
    </source>
</evidence>
<name>A0ABT0BD31_9SPHN</name>
<feature type="transmembrane region" description="Helical" evidence="7">
    <location>
        <begin position="60"/>
        <end position="78"/>
    </location>
</feature>
<dbReference type="EMBL" id="JALHLF010000031">
    <property type="protein sequence ID" value="MCJ2182966.1"/>
    <property type="molecule type" value="Genomic_DNA"/>
</dbReference>
<keyword evidence="9" id="KW-1185">Reference proteome</keyword>
<feature type="transmembrane region" description="Helical" evidence="7">
    <location>
        <begin position="131"/>
        <end position="156"/>
    </location>
</feature>
<reference evidence="8" key="1">
    <citation type="submission" date="2022-03" db="EMBL/GenBank/DDBJ databases">
        <title>Identification of a novel bacterium isolated from mangrove sediments.</title>
        <authorList>
            <person name="Pan X."/>
        </authorList>
    </citation>
    <scope>NUCLEOTIDE SEQUENCE</scope>
    <source>
        <strain evidence="8">B1949</strain>
    </source>
</reference>
<evidence type="ECO:0000256" key="5">
    <source>
        <dbReference type="ARBA" id="ARBA00022989"/>
    </source>
</evidence>
<feature type="transmembrane region" description="Helical" evidence="7">
    <location>
        <begin position="367"/>
        <end position="387"/>
    </location>
</feature>
<dbReference type="PANTHER" id="PTHR30509">
    <property type="entry name" value="P-HYDROXYBENZOIC ACID EFFLUX PUMP SUBUNIT-RELATED"/>
    <property type="match status" value="1"/>
</dbReference>
<feature type="transmembrane region" description="Helical" evidence="7">
    <location>
        <begin position="84"/>
        <end position="101"/>
    </location>
</feature>
<keyword evidence="5 7" id="KW-1133">Transmembrane helix</keyword>
<gene>
    <name evidence="8" type="ORF">MTR62_09710</name>
</gene>
<dbReference type="PANTHER" id="PTHR30509:SF9">
    <property type="entry name" value="MULTIDRUG RESISTANCE PROTEIN MDTO"/>
    <property type="match status" value="1"/>
</dbReference>
<sequence length="704" mass="75051">MARWGINAALFSLKCYAGAMLALYIAFSIGLERPYWAFLTAYIVSGPLAGAVVSKALFRLIGTFVGAVAAVALVPPLVHSPPLLVLAMATWLGLCVFVSLLDRTPRAYMFVLAGYTAGLIVWPTVDAPTHIFLIASLRAQEIAIGILCSALVHAVVLPNSLSAFLLARADAIVHDAEAWSRDTLDVEPCHEVEIERRRLAQDITELHQLSVHLPFETSRPAPRVRVVRALQDNLSELLPLGAAIADRIAALRAQGSLADEDAALLADMRGWMERLATASLEEAGASGAALQARCAGLEPEVGPHSDWLTLLRMSLLARLAQAVDAHINARVLVRQLGTLDRRPVSPRVPALLEGDGERPLHRDYAGALRGAAGAFITIVLGSVVWIETGWSDGGTFLMLAGVFLSLFSAMDNSLPPVLGFFKGTFIAAVAGALYGFAILPMMSGFPELAISLAPCLLLLGAMLAVPRFSGFAMPAMLGLGSPFIVSESFGADLAPGVPASFAGFVNGQVAQLAAVLFSMVLVRLFQTAGIEHAIRRTLRAGWLDIAERANRMSAPDVRGWIARMLDRLALLTPRLMATGKAPGEPLYDLLTDLRTGVAIGELRQLRLDTAAELHPPVTEVLSAVGAYYRRLEPDARSPADPELLARIDAALQRFCGVAQQALRRRAVLPLITLRRNLFPDAAPFAAASALVPPAPGPSLSGGQP</sequence>
<evidence type="ECO:0000256" key="1">
    <source>
        <dbReference type="ARBA" id="ARBA00004651"/>
    </source>
</evidence>